<evidence type="ECO:0000313" key="9">
    <source>
        <dbReference type="RefSeq" id="XP_025829597.1"/>
    </source>
</evidence>
<dbReference type="CTD" id="326214"/>
<keyword evidence="4 6" id="KW-0175">Coiled coil</keyword>
<keyword evidence="8" id="KW-1185">Reference proteome</keyword>
<proteinExistence type="inferred from homology"/>
<accession>A0A7F5R2J6</accession>
<evidence type="ECO:0000313" key="8">
    <source>
        <dbReference type="Proteomes" id="UP000192223"/>
    </source>
</evidence>
<dbReference type="KEGG" id="apln:112904246"/>
<gene>
    <name evidence="9" type="primary">LOC112904246</name>
</gene>
<evidence type="ECO:0000256" key="7">
    <source>
        <dbReference type="SAM" id="MobiDB-lite"/>
    </source>
</evidence>
<feature type="compositionally biased region" description="Basic residues" evidence="7">
    <location>
        <begin position="1"/>
        <end position="19"/>
    </location>
</feature>
<evidence type="ECO:0000256" key="6">
    <source>
        <dbReference type="SAM" id="Coils"/>
    </source>
</evidence>
<evidence type="ECO:0000256" key="4">
    <source>
        <dbReference type="ARBA" id="ARBA00023054"/>
    </source>
</evidence>
<dbReference type="FunCoup" id="A0A7F5R2J6">
    <property type="interactions" value="87"/>
</dbReference>
<evidence type="ECO:0000256" key="1">
    <source>
        <dbReference type="ARBA" id="ARBA00004604"/>
    </source>
</evidence>
<evidence type="ECO:0000256" key="2">
    <source>
        <dbReference type="ARBA" id="ARBA00007175"/>
    </source>
</evidence>
<dbReference type="RefSeq" id="XP_025829597.1">
    <property type="nucleotide sequence ID" value="XM_025973812.1"/>
</dbReference>
<dbReference type="OrthoDB" id="551633at2759"/>
<feature type="region of interest" description="Disordered" evidence="7">
    <location>
        <begin position="174"/>
        <end position="229"/>
    </location>
</feature>
<feature type="coiled-coil region" evidence="6">
    <location>
        <begin position="37"/>
        <end position="72"/>
    </location>
</feature>
<evidence type="ECO:0000256" key="3">
    <source>
        <dbReference type="ARBA" id="ARBA00015520"/>
    </source>
</evidence>
<dbReference type="GO" id="GO:0005730">
    <property type="term" value="C:nucleolus"/>
    <property type="evidence" value="ECO:0007669"/>
    <property type="project" value="UniProtKB-SubCell"/>
</dbReference>
<comment type="similarity">
    <text evidence="2">Belongs to the RRP17 family.</text>
</comment>
<protein>
    <recommendedName>
        <fullName evidence="3">Nucleolar protein 12</fullName>
    </recommendedName>
</protein>
<sequence>MSKPSKNSKFKSQKNRNSKVHLVFDENKRREFLCGFRKRKLQRKQKAQEELKKQLKEEKKRLKAEAKECYKTLVKSYKPVPEVEHLLLQEYEEDEVNVKVLELSTSEIAKHNNWIGPNCIKYEDEENEQNNIETHSEVLEEIPGMELQSKQNRATTKASKVAFSSEKDLKKTLKKQATKNIKNSKVFQKKGNIERMKQKKKALQQKKLKLKLNKKGKQDIKKNKFKHKR</sequence>
<comment type="subcellular location">
    <subcellularLocation>
        <location evidence="1">Nucleus</location>
        <location evidence="1">Nucleolus</location>
    </subcellularLocation>
</comment>
<organism evidence="8 9">
    <name type="scientific">Agrilus planipennis</name>
    <name type="common">Emerald ash borer</name>
    <name type="synonym">Agrilus marcopoli</name>
    <dbReference type="NCBI Taxonomy" id="224129"/>
    <lineage>
        <taxon>Eukaryota</taxon>
        <taxon>Metazoa</taxon>
        <taxon>Ecdysozoa</taxon>
        <taxon>Arthropoda</taxon>
        <taxon>Hexapoda</taxon>
        <taxon>Insecta</taxon>
        <taxon>Pterygota</taxon>
        <taxon>Neoptera</taxon>
        <taxon>Endopterygota</taxon>
        <taxon>Coleoptera</taxon>
        <taxon>Polyphaga</taxon>
        <taxon>Elateriformia</taxon>
        <taxon>Buprestoidea</taxon>
        <taxon>Buprestidae</taxon>
        <taxon>Agrilinae</taxon>
        <taxon>Agrilus</taxon>
    </lineage>
</organism>
<dbReference type="Proteomes" id="UP000192223">
    <property type="component" value="Unplaced"/>
</dbReference>
<dbReference type="GeneID" id="112904246"/>
<dbReference type="AlphaFoldDB" id="A0A7F5R2J6"/>
<reference evidence="9" key="1">
    <citation type="submission" date="2025-08" db="UniProtKB">
        <authorList>
            <consortium name="RefSeq"/>
        </authorList>
    </citation>
    <scope>IDENTIFICATION</scope>
    <source>
        <tissue evidence="9">Entire body</tissue>
    </source>
</reference>
<feature type="compositionally biased region" description="Basic residues" evidence="7">
    <location>
        <begin position="197"/>
        <end position="215"/>
    </location>
</feature>
<dbReference type="PANTHER" id="PTHR14577:SF0">
    <property type="entry name" value="NUCLEOLAR PROTEIN 12"/>
    <property type="match status" value="1"/>
</dbReference>
<dbReference type="InterPro" id="IPR019186">
    <property type="entry name" value="Nucleolar_protein_12"/>
</dbReference>
<dbReference type="GO" id="GO:0019843">
    <property type="term" value="F:rRNA binding"/>
    <property type="evidence" value="ECO:0007669"/>
    <property type="project" value="TreeGrafter"/>
</dbReference>
<evidence type="ECO:0000256" key="5">
    <source>
        <dbReference type="ARBA" id="ARBA00023242"/>
    </source>
</evidence>
<dbReference type="Pfam" id="PF09805">
    <property type="entry name" value="Nop25"/>
    <property type="match status" value="1"/>
</dbReference>
<dbReference type="InParanoid" id="A0A7F5R2J6"/>
<keyword evidence="5" id="KW-0539">Nucleus</keyword>
<name>A0A7F5R2J6_AGRPL</name>
<dbReference type="PANTHER" id="PTHR14577">
    <property type="entry name" value="NUCLEOLAR PROTEIN 12"/>
    <property type="match status" value="1"/>
</dbReference>
<feature type="region of interest" description="Disordered" evidence="7">
    <location>
        <begin position="1"/>
        <end position="23"/>
    </location>
</feature>